<feature type="zinc finger region" description="C3H1-type" evidence="4">
    <location>
        <begin position="32"/>
        <end position="58"/>
    </location>
</feature>
<dbReference type="Pfam" id="PF14608">
    <property type="entry name" value="zf-CCCH_2"/>
    <property type="match status" value="2"/>
</dbReference>
<comment type="caution">
    <text evidence="7">The sequence shown here is derived from an EMBL/GenBank/DDBJ whole genome shotgun (WGS) entry which is preliminary data.</text>
</comment>
<evidence type="ECO:0000256" key="2">
    <source>
        <dbReference type="ARBA" id="ARBA00022771"/>
    </source>
</evidence>
<name>A0AAW2WXX8_9LAMI</name>
<feature type="domain" description="C3H1-type" evidence="6">
    <location>
        <begin position="32"/>
        <end position="58"/>
    </location>
</feature>
<dbReference type="SUPFAM" id="SSF90229">
    <property type="entry name" value="CCCH zinc finger"/>
    <property type="match status" value="1"/>
</dbReference>
<dbReference type="EMBL" id="JACGWN010000006">
    <property type="protein sequence ID" value="KAL0446647.1"/>
    <property type="molecule type" value="Genomic_DNA"/>
</dbReference>
<evidence type="ECO:0000256" key="1">
    <source>
        <dbReference type="ARBA" id="ARBA00022723"/>
    </source>
</evidence>
<feature type="compositionally biased region" description="Basic and acidic residues" evidence="5">
    <location>
        <begin position="262"/>
        <end position="283"/>
    </location>
</feature>
<feature type="zinc finger region" description="C3H1-type" evidence="4">
    <location>
        <begin position="95"/>
        <end position="122"/>
    </location>
</feature>
<dbReference type="GO" id="GO:0008270">
    <property type="term" value="F:zinc ion binding"/>
    <property type="evidence" value="ECO:0007669"/>
    <property type="project" value="UniProtKB-KW"/>
</dbReference>
<feature type="compositionally biased region" description="Polar residues" evidence="5">
    <location>
        <begin position="211"/>
        <end position="225"/>
    </location>
</feature>
<evidence type="ECO:0000256" key="4">
    <source>
        <dbReference type="PROSITE-ProRule" id="PRU00723"/>
    </source>
</evidence>
<dbReference type="AlphaFoldDB" id="A0AAW2WXX8"/>
<organism evidence="7">
    <name type="scientific">Sesamum latifolium</name>
    <dbReference type="NCBI Taxonomy" id="2727402"/>
    <lineage>
        <taxon>Eukaryota</taxon>
        <taxon>Viridiplantae</taxon>
        <taxon>Streptophyta</taxon>
        <taxon>Embryophyta</taxon>
        <taxon>Tracheophyta</taxon>
        <taxon>Spermatophyta</taxon>
        <taxon>Magnoliopsida</taxon>
        <taxon>eudicotyledons</taxon>
        <taxon>Gunneridae</taxon>
        <taxon>Pentapetalae</taxon>
        <taxon>asterids</taxon>
        <taxon>lamiids</taxon>
        <taxon>Lamiales</taxon>
        <taxon>Pedaliaceae</taxon>
        <taxon>Sesamum</taxon>
    </lineage>
</organism>
<keyword evidence="2 4" id="KW-0863">Zinc-finger</keyword>
<gene>
    <name evidence="7" type="ORF">Slati_1792600</name>
</gene>
<keyword evidence="1 4" id="KW-0479">Metal-binding</keyword>
<dbReference type="PANTHER" id="PTHR15725:SF14">
    <property type="entry name" value="ZINC FINGER CCCH DOMAIN-CONTAINING PROTEIN 11A"/>
    <property type="match status" value="1"/>
</dbReference>
<dbReference type="InterPro" id="IPR036855">
    <property type="entry name" value="Znf_CCCH_sf"/>
</dbReference>
<dbReference type="PROSITE" id="PS50103">
    <property type="entry name" value="ZF_C3H1"/>
    <property type="match status" value="2"/>
</dbReference>
<evidence type="ECO:0000313" key="7">
    <source>
        <dbReference type="EMBL" id="KAL0446647.1"/>
    </source>
</evidence>
<evidence type="ECO:0000256" key="5">
    <source>
        <dbReference type="SAM" id="MobiDB-lite"/>
    </source>
</evidence>
<reference evidence="7" key="1">
    <citation type="submission" date="2020-06" db="EMBL/GenBank/DDBJ databases">
        <authorList>
            <person name="Li T."/>
            <person name="Hu X."/>
            <person name="Zhang T."/>
            <person name="Song X."/>
            <person name="Zhang H."/>
            <person name="Dai N."/>
            <person name="Sheng W."/>
            <person name="Hou X."/>
            <person name="Wei L."/>
        </authorList>
    </citation>
    <scope>NUCLEOTIDE SEQUENCE</scope>
    <source>
        <strain evidence="7">KEN1</strain>
        <tissue evidence="7">Leaf</tissue>
    </source>
</reference>
<feature type="domain" description="C3H1-type" evidence="6">
    <location>
        <begin position="95"/>
        <end position="122"/>
    </location>
</feature>
<feature type="region of interest" description="Disordered" evidence="5">
    <location>
        <begin position="168"/>
        <end position="283"/>
    </location>
</feature>
<feature type="compositionally biased region" description="Acidic residues" evidence="5">
    <location>
        <begin position="553"/>
        <end position="583"/>
    </location>
</feature>
<feature type="region of interest" description="Disordered" evidence="5">
    <location>
        <begin position="72"/>
        <end position="92"/>
    </location>
</feature>
<dbReference type="PANTHER" id="PTHR15725">
    <property type="entry name" value="ZN-FINGER, C-X8-C-X5-C-X3-H TYPE-CONTAINING"/>
    <property type="match status" value="1"/>
</dbReference>
<accession>A0AAW2WXX8</accession>
<feature type="compositionally biased region" description="Basic and acidic residues" evidence="5">
    <location>
        <begin position="471"/>
        <end position="483"/>
    </location>
</feature>
<dbReference type="SMART" id="SM00356">
    <property type="entry name" value="ZnF_C3H1"/>
    <property type="match status" value="2"/>
</dbReference>
<protein>
    <submittedName>
        <fullName evidence="7">Zinc finger CCCH domain-containing protein 17</fullName>
    </submittedName>
</protein>
<dbReference type="GO" id="GO:0003729">
    <property type="term" value="F:mRNA binding"/>
    <property type="evidence" value="ECO:0007669"/>
    <property type="project" value="TreeGrafter"/>
</dbReference>
<sequence length="594" mass="66099">MGIAAILPLFVPWSKEKLKGSECEYRHSDIARVNPRDCWFWLHGNCLNPKCGFRHPPLDGLLGAQIPTPTGASAPVSQAVTAPTPTPHVPNASTKQGGVPCIFFQKGHCLKGDWCPFLHIPNSLNNKASQAPGTASAAEPATIKKSFTGLEKSMQEKKVQPMNIAKSVKDVQQSKPITEVEHAPPRNEFPINRRVPHTSGINEFPAYRSAPVSNGNPVNWSNRVQQPHLLEEPESMNSKDAEEVSREPSPGFDVLVDDEGRDSDYYPGEDRYGMSREHEDRNEYDIGHTIAAGDDERYQDPLGYDSHEHHKGQYGWEQHRASSERMSGGAYLERRQYARPDSLGQVDELDLRHRLAKHKKPNGLRSVISHEHGRDLQVGDRSYQGLRRDEQQAMRENSLSGRLRGRIRLPGRSSSPTNRDMIRGSDRGRLSPIRAGISSHQGRVRDKIKGRVEEGFNNGGRNHRGLPPEETVNKNQEEEKDATNNETTTPDGNNKEGYKSATVQKTEAEESRPTASGSALQPDAGKLEAEEGMVVEDGVDQESEAYEQRDGESDYEQAGGEDFELYDGENGDAVGEYDEDDDDDFAKKMGVMYS</sequence>
<proteinExistence type="predicted"/>
<dbReference type="Gene3D" id="4.10.1000.10">
    <property type="entry name" value="Zinc finger, CCCH-type"/>
    <property type="match status" value="1"/>
</dbReference>
<feature type="compositionally biased region" description="Acidic residues" evidence="5">
    <location>
        <begin position="530"/>
        <end position="545"/>
    </location>
</feature>
<feature type="region of interest" description="Disordered" evidence="5">
    <location>
        <begin position="386"/>
        <end position="583"/>
    </location>
</feature>
<feature type="compositionally biased region" description="Basic and acidic residues" evidence="5">
    <location>
        <begin position="443"/>
        <end position="454"/>
    </location>
</feature>
<feature type="compositionally biased region" description="Basic and acidic residues" evidence="5">
    <location>
        <begin position="420"/>
        <end position="429"/>
    </location>
</feature>
<keyword evidence="3 4" id="KW-0862">Zinc</keyword>
<dbReference type="InterPro" id="IPR000571">
    <property type="entry name" value="Znf_CCCH"/>
</dbReference>
<feature type="compositionally biased region" description="Basic and acidic residues" evidence="5">
    <location>
        <begin position="237"/>
        <end position="246"/>
    </location>
</feature>
<evidence type="ECO:0000256" key="3">
    <source>
        <dbReference type="ARBA" id="ARBA00022833"/>
    </source>
</evidence>
<evidence type="ECO:0000259" key="6">
    <source>
        <dbReference type="PROSITE" id="PS50103"/>
    </source>
</evidence>
<reference evidence="7" key="2">
    <citation type="journal article" date="2024" name="Plant">
        <title>Genomic evolution and insights into agronomic trait innovations of Sesamum species.</title>
        <authorList>
            <person name="Miao H."/>
            <person name="Wang L."/>
            <person name="Qu L."/>
            <person name="Liu H."/>
            <person name="Sun Y."/>
            <person name="Le M."/>
            <person name="Wang Q."/>
            <person name="Wei S."/>
            <person name="Zheng Y."/>
            <person name="Lin W."/>
            <person name="Duan Y."/>
            <person name="Cao H."/>
            <person name="Xiong S."/>
            <person name="Wang X."/>
            <person name="Wei L."/>
            <person name="Li C."/>
            <person name="Ma Q."/>
            <person name="Ju M."/>
            <person name="Zhao R."/>
            <person name="Li G."/>
            <person name="Mu C."/>
            <person name="Tian Q."/>
            <person name="Mei H."/>
            <person name="Zhang T."/>
            <person name="Gao T."/>
            <person name="Zhang H."/>
        </authorList>
    </citation>
    <scope>NUCLEOTIDE SEQUENCE</scope>
    <source>
        <strain evidence="7">KEN1</strain>
    </source>
</reference>